<name>A0A6A5TCU3_9PLEO</name>
<dbReference type="EMBL" id="ML977054">
    <property type="protein sequence ID" value="KAF1948576.1"/>
    <property type="molecule type" value="Genomic_DNA"/>
</dbReference>
<reference evidence="1" key="1">
    <citation type="journal article" date="2020" name="Stud. Mycol.">
        <title>101 Dothideomycetes genomes: a test case for predicting lifestyles and emergence of pathogens.</title>
        <authorList>
            <person name="Haridas S."/>
            <person name="Albert R."/>
            <person name="Binder M."/>
            <person name="Bloem J."/>
            <person name="Labutti K."/>
            <person name="Salamov A."/>
            <person name="Andreopoulos B."/>
            <person name="Baker S."/>
            <person name="Barry K."/>
            <person name="Bills G."/>
            <person name="Bluhm B."/>
            <person name="Cannon C."/>
            <person name="Castanera R."/>
            <person name="Culley D."/>
            <person name="Daum C."/>
            <person name="Ezra D."/>
            <person name="Gonzalez J."/>
            <person name="Henrissat B."/>
            <person name="Kuo A."/>
            <person name="Liang C."/>
            <person name="Lipzen A."/>
            <person name="Lutzoni F."/>
            <person name="Magnuson J."/>
            <person name="Mondo S."/>
            <person name="Nolan M."/>
            <person name="Ohm R."/>
            <person name="Pangilinan J."/>
            <person name="Park H.-J."/>
            <person name="Ramirez L."/>
            <person name="Alfaro M."/>
            <person name="Sun H."/>
            <person name="Tritt A."/>
            <person name="Yoshinaga Y."/>
            <person name="Zwiers L.-H."/>
            <person name="Turgeon B."/>
            <person name="Goodwin S."/>
            <person name="Spatafora J."/>
            <person name="Crous P."/>
            <person name="Grigoriev I."/>
        </authorList>
    </citation>
    <scope>NUCLEOTIDE SEQUENCE</scope>
    <source>
        <strain evidence="1">CBS 675.92</strain>
    </source>
</reference>
<dbReference type="Proteomes" id="UP000800035">
    <property type="component" value="Unassembled WGS sequence"/>
</dbReference>
<sequence length="81" mass="8784">MGLGGCYGGALGLHHLWAALQATGDAQYANFYACEGISTAHKSSLKNATGCKALCRRKPIEFRALELLDSALYFKMQLFGR</sequence>
<evidence type="ECO:0000313" key="2">
    <source>
        <dbReference type="Proteomes" id="UP000800035"/>
    </source>
</evidence>
<protein>
    <submittedName>
        <fullName evidence="1">Uncharacterized protein</fullName>
    </submittedName>
</protein>
<organism evidence="1 2">
    <name type="scientific">Byssothecium circinans</name>
    <dbReference type="NCBI Taxonomy" id="147558"/>
    <lineage>
        <taxon>Eukaryota</taxon>
        <taxon>Fungi</taxon>
        <taxon>Dikarya</taxon>
        <taxon>Ascomycota</taxon>
        <taxon>Pezizomycotina</taxon>
        <taxon>Dothideomycetes</taxon>
        <taxon>Pleosporomycetidae</taxon>
        <taxon>Pleosporales</taxon>
        <taxon>Massarineae</taxon>
        <taxon>Massarinaceae</taxon>
        <taxon>Byssothecium</taxon>
    </lineage>
</organism>
<proteinExistence type="predicted"/>
<dbReference type="AlphaFoldDB" id="A0A6A5TCU3"/>
<evidence type="ECO:0000313" key="1">
    <source>
        <dbReference type="EMBL" id="KAF1948576.1"/>
    </source>
</evidence>
<gene>
    <name evidence="1" type="ORF">CC80DRAFT_498142</name>
</gene>
<keyword evidence="2" id="KW-1185">Reference proteome</keyword>
<accession>A0A6A5TCU3</accession>